<protein>
    <submittedName>
        <fullName evidence="1">Uncharacterized protein</fullName>
    </submittedName>
</protein>
<accession>A0ACC0WUB4</accession>
<evidence type="ECO:0000313" key="1">
    <source>
        <dbReference type="EMBL" id="KAI9922290.1"/>
    </source>
</evidence>
<sequence>MQSAKTQHLKQEQLSYAITDDVYGAVPTFRVGGFVTSFGVLKLVVALTLIGVVFGTALLFCVVLLVLVGIVLMHQKSGKQGLGLKHVINQLLTLQRSVLDYSLTLSIAQSEKFQQTDSKKALASMVTSRCKPRKVMMASIVLKEMETLETKLNKMLLKDQLSQVKLGRMNMTPLSTILMKSLMESTEDLFWKKSRANSESKLVLSSRQLLLLDLKLQPIVPAQEKKQGEQEELALAVSKAFIKQESNAIDVVALATKPQSEVNKTAPEASDKEPTEPPVSIEPKTVILAVLPKQNLVTENLKFEQDENVSPSSSAMNPVVPFPAPLSVFPKKMSLVEVALGEPPVEQDLIVTRKVILYSKTSVKSAVVLEEQDFEHAIREEQKVVLPYELLSLKEFPALSPPAQPQLSMSLPPTDNMEPNFLMDIELEPISKPEKTLTSLSSFRLKPVGNDDLRVMLDELEAMNLELDAALARCNALLHEEEKISVVSSQLEVDFTC</sequence>
<name>A0ACC0WUB4_9STRA</name>
<proteinExistence type="predicted"/>
<dbReference type="Proteomes" id="UP001163321">
    <property type="component" value="Chromosome 1"/>
</dbReference>
<organism evidence="1 2">
    <name type="scientific">Peronosclerospora sorghi</name>
    <dbReference type="NCBI Taxonomy" id="230839"/>
    <lineage>
        <taxon>Eukaryota</taxon>
        <taxon>Sar</taxon>
        <taxon>Stramenopiles</taxon>
        <taxon>Oomycota</taxon>
        <taxon>Peronosporomycetes</taxon>
        <taxon>Peronosporales</taxon>
        <taxon>Peronosporaceae</taxon>
        <taxon>Peronosclerospora</taxon>
    </lineage>
</organism>
<reference evidence="1 2" key="1">
    <citation type="journal article" date="2022" name="bioRxiv">
        <title>The genome of the oomycete Peronosclerospora sorghi, a cosmopolitan pathogen of maize and sorghum, is inflated with dispersed pseudogenes.</title>
        <authorList>
            <person name="Fletcher K."/>
            <person name="Martin F."/>
            <person name="Isakeit T."/>
            <person name="Cavanaugh K."/>
            <person name="Magill C."/>
            <person name="Michelmore R."/>
        </authorList>
    </citation>
    <scope>NUCLEOTIDE SEQUENCE [LARGE SCALE GENOMIC DNA]</scope>
    <source>
        <strain evidence="1">P6</strain>
    </source>
</reference>
<comment type="caution">
    <text evidence="1">The sequence shown here is derived from an EMBL/GenBank/DDBJ whole genome shotgun (WGS) entry which is preliminary data.</text>
</comment>
<evidence type="ECO:0000313" key="2">
    <source>
        <dbReference type="Proteomes" id="UP001163321"/>
    </source>
</evidence>
<dbReference type="EMBL" id="CM047580">
    <property type="protein sequence ID" value="KAI9922290.1"/>
    <property type="molecule type" value="Genomic_DNA"/>
</dbReference>
<gene>
    <name evidence="1" type="ORF">PsorP6_001217</name>
</gene>
<keyword evidence="2" id="KW-1185">Reference proteome</keyword>